<evidence type="ECO:0000256" key="1">
    <source>
        <dbReference type="SAM" id="Phobius"/>
    </source>
</evidence>
<keyword evidence="1" id="KW-0812">Transmembrane</keyword>
<gene>
    <name evidence="2" type="ORF">RDB_LOCUS156897</name>
</gene>
<evidence type="ECO:0000313" key="2">
    <source>
        <dbReference type="EMBL" id="CAE6524863.1"/>
    </source>
</evidence>
<dbReference type="EMBL" id="CAJMXA010003891">
    <property type="protein sequence ID" value="CAE6524863.1"/>
    <property type="molecule type" value="Genomic_DNA"/>
</dbReference>
<name>A0A8H3HKN2_9AGAM</name>
<dbReference type="OrthoDB" id="10039147at2759"/>
<protein>
    <submittedName>
        <fullName evidence="2">Uncharacterized protein</fullName>
    </submittedName>
</protein>
<reference evidence="2" key="1">
    <citation type="submission" date="2021-01" db="EMBL/GenBank/DDBJ databases">
        <authorList>
            <person name="Kaushik A."/>
        </authorList>
    </citation>
    <scope>NUCLEOTIDE SEQUENCE</scope>
    <source>
        <strain evidence="2">AG6-10EEA</strain>
    </source>
</reference>
<comment type="caution">
    <text evidence="2">The sequence shown here is derived from an EMBL/GenBank/DDBJ whole genome shotgun (WGS) entry which is preliminary data.</text>
</comment>
<accession>A0A8H3HKN2</accession>
<organism evidence="2 3">
    <name type="scientific">Rhizoctonia solani</name>
    <dbReference type="NCBI Taxonomy" id="456999"/>
    <lineage>
        <taxon>Eukaryota</taxon>
        <taxon>Fungi</taxon>
        <taxon>Dikarya</taxon>
        <taxon>Basidiomycota</taxon>
        <taxon>Agaricomycotina</taxon>
        <taxon>Agaricomycetes</taxon>
        <taxon>Cantharellales</taxon>
        <taxon>Ceratobasidiaceae</taxon>
        <taxon>Rhizoctonia</taxon>
    </lineage>
</organism>
<dbReference type="Proteomes" id="UP000663853">
    <property type="component" value="Unassembled WGS sequence"/>
</dbReference>
<feature type="transmembrane region" description="Helical" evidence="1">
    <location>
        <begin position="7"/>
        <end position="32"/>
    </location>
</feature>
<evidence type="ECO:0000313" key="3">
    <source>
        <dbReference type="Proteomes" id="UP000663853"/>
    </source>
</evidence>
<keyword evidence="1" id="KW-0472">Membrane</keyword>
<sequence>MEKTFRILATWSIFGGMKVIRFLCTVIVLAIVPDDEGVQRVMSYGLKLTTLEEAKGLAIVLSSSTRGLQMNMERLIPRTSAARRAKILEILTDRLAVLKRRLGEKEDNELSVAVESELAAMLSTSTELTE</sequence>
<keyword evidence="1" id="KW-1133">Transmembrane helix</keyword>
<proteinExistence type="predicted"/>
<dbReference type="AlphaFoldDB" id="A0A8H3HKN2"/>